<name>A0AA39R6J5_9LECA</name>
<reference evidence="2" key="1">
    <citation type="submission" date="2023-03" db="EMBL/GenBank/DDBJ databases">
        <title>Complete genome of Cladonia borealis.</title>
        <authorList>
            <person name="Park H."/>
        </authorList>
    </citation>
    <scope>NUCLEOTIDE SEQUENCE</scope>
    <source>
        <strain evidence="2">ANT050790</strain>
    </source>
</reference>
<feature type="transmembrane region" description="Helical" evidence="1">
    <location>
        <begin position="210"/>
        <end position="235"/>
    </location>
</feature>
<organism evidence="2 3">
    <name type="scientific">Cladonia borealis</name>
    <dbReference type="NCBI Taxonomy" id="184061"/>
    <lineage>
        <taxon>Eukaryota</taxon>
        <taxon>Fungi</taxon>
        <taxon>Dikarya</taxon>
        <taxon>Ascomycota</taxon>
        <taxon>Pezizomycotina</taxon>
        <taxon>Lecanoromycetes</taxon>
        <taxon>OSLEUM clade</taxon>
        <taxon>Lecanoromycetidae</taxon>
        <taxon>Lecanorales</taxon>
        <taxon>Lecanorineae</taxon>
        <taxon>Cladoniaceae</taxon>
        <taxon>Cladonia</taxon>
    </lineage>
</organism>
<keyword evidence="3" id="KW-1185">Reference proteome</keyword>
<sequence>MATVSRQSAFWAVVALGLNTFTQDGGKVLGFPAEYSRALRLSPMVCIVDTLGVLFTVAFFCYKTRSFKDGLTLAARYRRLTEENPAEPKLERTWWFRFSVFALGALPQAVKILGMGGIPVTKIWGMAYLVSFLVLEGLDLLRPRQRRDYHALEPYATVLDTYIWLPGYLAVLTQHAWFLLHLFLIPSKLDSECNLVLGSYPLEFGRTTRAFLIVGTMAWNALAMLTFFVMVHLLVDKLTIHTSLLGALVEGIQIVLWNHICAYPVVLISLYVFITPKCAFSPDSLHLMAINSLLTSIPLPFLLNEMAYEDRWFRRYPFLMRWFRKIFALNRSERGNRNFPLLFTALSVTNIIYYYMYVYNPSITYKPPWTEYLG</sequence>
<protein>
    <submittedName>
        <fullName evidence="2">Uncharacterized protein</fullName>
    </submittedName>
</protein>
<evidence type="ECO:0000256" key="1">
    <source>
        <dbReference type="SAM" id="Phobius"/>
    </source>
</evidence>
<comment type="caution">
    <text evidence="2">The sequence shown here is derived from an EMBL/GenBank/DDBJ whole genome shotgun (WGS) entry which is preliminary data.</text>
</comment>
<feature type="transmembrane region" description="Helical" evidence="1">
    <location>
        <begin position="94"/>
        <end position="117"/>
    </location>
</feature>
<feature type="transmembrane region" description="Helical" evidence="1">
    <location>
        <begin position="123"/>
        <end position="141"/>
    </location>
</feature>
<keyword evidence="1" id="KW-0472">Membrane</keyword>
<keyword evidence="1" id="KW-1133">Transmembrane helix</keyword>
<gene>
    <name evidence="2" type="ORF">JMJ35_003347</name>
</gene>
<keyword evidence="1" id="KW-0812">Transmembrane</keyword>
<feature type="transmembrane region" description="Helical" evidence="1">
    <location>
        <begin position="255"/>
        <end position="274"/>
    </location>
</feature>
<dbReference type="AlphaFoldDB" id="A0AA39R6J5"/>
<accession>A0AA39R6J5</accession>
<proteinExistence type="predicted"/>
<feature type="transmembrane region" description="Helical" evidence="1">
    <location>
        <begin position="38"/>
        <end position="62"/>
    </location>
</feature>
<feature type="transmembrane region" description="Helical" evidence="1">
    <location>
        <begin position="286"/>
        <end position="304"/>
    </location>
</feature>
<evidence type="ECO:0000313" key="2">
    <source>
        <dbReference type="EMBL" id="KAK0514730.1"/>
    </source>
</evidence>
<dbReference type="EMBL" id="JAFEKC020000005">
    <property type="protein sequence ID" value="KAK0514730.1"/>
    <property type="molecule type" value="Genomic_DNA"/>
</dbReference>
<feature type="transmembrane region" description="Helical" evidence="1">
    <location>
        <begin position="162"/>
        <end position="185"/>
    </location>
</feature>
<feature type="transmembrane region" description="Helical" evidence="1">
    <location>
        <begin position="339"/>
        <end position="357"/>
    </location>
</feature>
<dbReference type="Proteomes" id="UP001166286">
    <property type="component" value="Unassembled WGS sequence"/>
</dbReference>
<evidence type="ECO:0000313" key="3">
    <source>
        <dbReference type="Proteomes" id="UP001166286"/>
    </source>
</evidence>